<dbReference type="InterPro" id="IPR000742">
    <property type="entry name" value="EGF"/>
</dbReference>
<dbReference type="GO" id="GO:0035556">
    <property type="term" value="P:intracellular signal transduction"/>
    <property type="evidence" value="ECO:0007669"/>
    <property type="project" value="TreeGrafter"/>
</dbReference>
<dbReference type="InterPro" id="IPR036179">
    <property type="entry name" value="Ig-like_dom_sf"/>
</dbReference>
<proteinExistence type="inferred from homology"/>
<feature type="compositionally biased region" description="Polar residues" evidence="13">
    <location>
        <begin position="546"/>
        <end position="562"/>
    </location>
</feature>
<dbReference type="RefSeq" id="XP_055875062.1">
    <property type="nucleotide sequence ID" value="XM_056019087.1"/>
</dbReference>
<evidence type="ECO:0000313" key="19">
    <source>
        <dbReference type="RefSeq" id="XP_055875062.1"/>
    </source>
</evidence>
<dbReference type="OrthoDB" id="6146977at2759"/>
<evidence type="ECO:0000256" key="6">
    <source>
        <dbReference type="ARBA" id="ARBA00022536"/>
    </source>
</evidence>
<feature type="region of interest" description="Disordered" evidence="13">
    <location>
        <begin position="490"/>
        <end position="604"/>
    </location>
</feature>
<evidence type="ECO:0000256" key="5">
    <source>
        <dbReference type="ARBA" id="ARBA00022525"/>
    </source>
</evidence>
<sequence>MRWFRIRLVILGIILSVVHVVNGNCKQSTKQVAHHTKTSDVVIEAKVMTMTEAGDAGQDKVNYNVSIQLKKDFYKGDALFKKHWKKNKLNLRIFSPKSQTKCLTSVQINKSYIFFLLDNGDKSGLHFELGAAPVKKSKGVTKAVTQNLSNSSISNETPPTTKKPAKKKKPPIIDSLTGPQEIKRYRIITLTCKANGTAPKVRWLKDGVLLAKSNRQRTISTKSDSSQTKSTVTISNPSHLDSGVYTCTASNSKGSDSKNFTLTVTNDWRERCPQGDVYYCYHGGTCLIIPPPNGNGSVTYLCLCSSQYSGDRCAERVADSIFSSTEKPGGQASLYHQRSLIIIGIIIAVLVFIGICIASYILAKRKRKQLEDRRKRYQTTKAQKSTITENEKEAEREKMGPSPKANSIKETPEKNLHNSFPQYAQLRRDPNGIPGESRAKEARRRLQAHSNYDNYEPPLLQTESANSNSQPAEVTFSPQSESVALMLNTNDLNSSSSPVSPESPVQNTSTFSSDQKAESAAVSTSLENPTPMRSYEAKSVQDLTRPLQSRTVGKSSDPFSNHQELKLAKVSHSNTFPKPTGEKLTLSSDSDDDADDVPYERQFSDDCDDDLQIIEDEDIESSLSKENLYTSFSSSILAPSDDRQFNKHNSISARGGMRKYPSEEAPSAIPYNCVLLSQESGRSFSLDEPSTGYVTLAPHHFNSTLVGSPDGEADRSMQPKVNHNAFDPTEDHDWDVHKTLLPSNGEEERYKLSDVLPNQQAIPI</sequence>
<dbReference type="OMA" id="HKDELHI"/>
<organism evidence="18 19">
    <name type="scientific">Biomphalaria glabrata</name>
    <name type="common">Bloodfluke planorb</name>
    <name type="synonym">Freshwater snail</name>
    <dbReference type="NCBI Taxonomy" id="6526"/>
    <lineage>
        <taxon>Eukaryota</taxon>
        <taxon>Metazoa</taxon>
        <taxon>Spiralia</taxon>
        <taxon>Lophotrochozoa</taxon>
        <taxon>Mollusca</taxon>
        <taxon>Gastropoda</taxon>
        <taxon>Heterobranchia</taxon>
        <taxon>Euthyneura</taxon>
        <taxon>Panpulmonata</taxon>
        <taxon>Hygrophila</taxon>
        <taxon>Lymnaeoidea</taxon>
        <taxon>Planorbidae</taxon>
        <taxon>Biomphalaria</taxon>
    </lineage>
</organism>
<feature type="region of interest" description="Disordered" evidence="13">
    <location>
        <begin position="371"/>
        <end position="477"/>
    </location>
</feature>
<dbReference type="Gene3D" id="2.10.25.10">
    <property type="entry name" value="Laminin"/>
    <property type="match status" value="1"/>
</dbReference>
<evidence type="ECO:0000256" key="8">
    <source>
        <dbReference type="ARBA" id="ARBA00022989"/>
    </source>
</evidence>
<dbReference type="SMART" id="SM00409">
    <property type="entry name" value="IG"/>
    <property type="match status" value="1"/>
</dbReference>
<feature type="compositionally biased region" description="Low complexity" evidence="13">
    <location>
        <begin position="494"/>
        <end position="505"/>
    </location>
</feature>
<reference evidence="19" key="1">
    <citation type="submission" date="2025-08" db="UniProtKB">
        <authorList>
            <consortium name="RefSeq"/>
        </authorList>
    </citation>
    <scope>IDENTIFICATION</scope>
</reference>
<evidence type="ECO:0000313" key="18">
    <source>
        <dbReference type="Proteomes" id="UP001165740"/>
    </source>
</evidence>
<accession>A0A9W2ZJF8</accession>
<evidence type="ECO:0000256" key="10">
    <source>
        <dbReference type="ARBA" id="ARBA00023136"/>
    </source>
</evidence>
<evidence type="ECO:0000259" key="16">
    <source>
        <dbReference type="PROSITE" id="PS50026"/>
    </source>
</evidence>
<feature type="transmembrane region" description="Helical" evidence="14">
    <location>
        <begin position="340"/>
        <end position="363"/>
    </location>
</feature>
<dbReference type="GO" id="GO:0007399">
    <property type="term" value="P:nervous system development"/>
    <property type="evidence" value="ECO:0007669"/>
    <property type="project" value="InterPro"/>
</dbReference>
<dbReference type="InterPro" id="IPR003598">
    <property type="entry name" value="Ig_sub2"/>
</dbReference>
<dbReference type="InterPro" id="IPR007110">
    <property type="entry name" value="Ig-like_dom"/>
</dbReference>
<dbReference type="Pfam" id="PF07679">
    <property type="entry name" value="I-set"/>
    <property type="match status" value="1"/>
</dbReference>
<evidence type="ECO:0000256" key="4">
    <source>
        <dbReference type="ARBA" id="ARBA00022475"/>
    </source>
</evidence>
<dbReference type="GO" id="GO:0048513">
    <property type="term" value="P:animal organ development"/>
    <property type="evidence" value="ECO:0007669"/>
    <property type="project" value="TreeGrafter"/>
</dbReference>
<dbReference type="Gene3D" id="2.40.50.120">
    <property type="match status" value="1"/>
</dbReference>
<keyword evidence="18" id="KW-1185">Reference proteome</keyword>
<dbReference type="InterPro" id="IPR013783">
    <property type="entry name" value="Ig-like_fold"/>
</dbReference>
<keyword evidence="11 12" id="KW-1015">Disulfide bond</keyword>
<dbReference type="GO" id="GO:0008083">
    <property type="term" value="F:growth factor activity"/>
    <property type="evidence" value="ECO:0007669"/>
    <property type="project" value="UniProtKB-KW"/>
</dbReference>
<keyword evidence="6 12" id="KW-0245">EGF-like domain</keyword>
<evidence type="ECO:0000259" key="17">
    <source>
        <dbReference type="PROSITE" id="PS50835"/>
    </source>
</evidence>
<dbReference type="SUPFAM" id="SSF57196">
    <property type="entry name" value="EGF/Laminin"/>
    <property type="match status" value="1"/>
</dbReference>
<dbReference type="CDD" id="cd00096">
    <property type="entry name" value="Ig"/>
    <property type="match status" value="1"/>
</dbReference>
<dbReference type="GeneID" id="106060204"/>
<dbReference type="InterPro" id="IPR008993">
    <property type="entry name" value="TIMP-like_OB-fold"/>
</dbReference>
<dbReference type="SMART" id="SM00408">
    <property type="entry name" value="IGc2"/>
    <property type="match status" value="1"/>
</dbReference>
<evidence type="ECO:0000256" key="3">
    <source>
        <dbReference type="ARBA" id="ARBA00008216"/>
    </source>
</evidence>
<keyword evidence="15" id="KW-0732">Signal</keyword>
<feature type="domain" description="EGF-like" evidence="16">
    <location>
        <begin position="268"/>
        <end position="314"/>
    </location>
</feature>
<feature type="chain" id="PRO_5040870355" evidence="15">
    <location>
        <begin position="24"/>
        <end position="764"/>
    </location>
</feature>
<feature type="compositionally biased region" description="Polar residues" evidence="13">
    <location>
        <begin position="145"/>
        <end position="156"/>
    </location>
</feature>
<dbReference type="PROSITE" id="PS50026">
    <property type="entry name" value="EGF_3"/>
    <property type="match status" value="1"/>
</dbReference>
<evidence type="ECO:0000256" key="1">
    <source>
        <dbReference type="ARBA" id="ARBA00004251"/>
    </source>
</evidence>
<dbReference type="Gene3D" id="2.60.40.10">
    <property type="entry name" value="Immunoglobulins"/>
    <property type="match status" value="1"/>
</dbReference>
<feature type="region of interest" description="Disordered" evidence="13">
    <location>
        <begin position="145"/>
        <end position="175"/>
    </location>
</feature>
<name>A0A9W2ZJF8_BIOGL</name>
<feature type="compositionally biased region" description="Basic and acidic residues" evidence="13">
    <location>
        <begin position="389"/>
        <end position="399"/>
    </location>
</feature>
<keyword evidence="4" id="KW-1003">Cell membrane</keyword>
<protein>
    <submittedName>
        <fullName evidence="19">Pro-neuregulin-2, membrane-bound isoform-like isoform X1</fullName>
    </submittedName>
</protein>
<keyword evidence="10 14" id="KW-0472">Membrane</keyword>
<evidence type="ECO:0000256" key="11">
    <source>
        <dbReference type="ARBA" id="ARBA00023157"/>
    </source>
</evidence>
<comment type="caution">
    <text evidence="12">Lacks conserved residue(s) required for the propagation of feature annotation.</text>
</comment>
<evidence type="ECO:0000256" key="12">
    <source>
        <dbReference type="PROSITE-ProRule" id="PRU00076"/>
    </source>
</evidence>
<comment type="subcellular location">
    <subcellularLocation>
        <location evidence="1">Cell membrane</location>
        <topology evidence="1">Single-pass type I membrane protein</topology>
    </subcellularLocation>
    <subcellularLocation>
        <location evidence="2">Secreted</location>
    </subcellularLocation>
</comment>
<evidence type="ECO:0000256" key="7">
    <source>
        <dbReference type="ARBA" id="ARBA00022692"/>
    </source>
</evidence>
<keyword evidence="8 14" id="KW-1133">Transmembrane helix</keyword>
<comment type="similarity">
    <text evidence="3">Belongs to the neuregulin family.</text>
</comment>
<dbReference type="PANTHER" id="PTHR11100">
    <property type="entry name" value="HEREGULIN-NEUREGULIN FAMILY MEMBER"/>
    <property type="match status" value="1"/>
</dbReference>
<dbReference type="PROSITE" id="PS50835">
    <property type="entry name" value="IG_LIKE"/>
    <property type="match status" value="1"/>
</dbReference>
<keyword evidence="9" id="KW-0339">Growth factor</keyword>
<evidence type="ECO:0000256" key="14">
    <source>
        <dbReference type="SAM" id="Phobius"/>
    </source>
</evidence>
<keyword evidence="7 14" id="KW-0812">Transmembrane</keyword>
<dbReference type="InterPro" id="IPR003599">
    <property type="entry name" value="Ig_sub"/>
</dbReference>
<keyword evidence="5" id="KW-0964">Secreted</keyword>
<feature type="disulfide bond" evidence="12">
    <location>
        <begin position="304"/>
        <end position="313"/>
    </location>
</feature>
<feature type="compositionally biased region" description="Polar residues" evidence="13">
    <location>
        <begin position="461"/>
        <end position="477"/>
    </location>
</feature>
<feature type="domain" description="Ig-like" evidence="17">
    <location>
        <begin position="170"/>
        <end position="263"/>
    </location>
</feature>
<dbReference type="GO" id="GO:0005886">
    <property type="term" value="C:plasma membrane"/>
    <property type="evidence" value="ECO:0007669"/>
    <property type="project" value="UniProtKB-SubCell"/>
</dbReference>
<dbReference type="PANTHER" id="PTHR11100:SF12">
    <property type="entry name" value="PROTEIN VEIN"/>
    <property type="match status" value="1"/>
</dbReference>
<dbReference type="PROSITE" id="PS00022">
    <property type="entry name" value="EGF_1"/>
    <property type="match status" value="1"/>
</dbReference>
<evidence type="ECO:0000256" key="15">
    <source>
        <dbReference type="SAM" id="SignalP"/>
    </source>
</evidence>
<dbReference type="InterPro" id="IPR040180">
    <property type="entry name" value="Neuregulin"/>
</dbReference>
<evidence type="ECO:0000256" key="2">
    <source>
        <dbReference type="ARBA" id="ARBA00004613"/>
    </source>
</evidence>
<feature type="signal peptide" evidence="15">
    <location>
        <begin position="1"/>
        <end position="23"/>
    </location>
</feature>
<dbReference type="AlphaFoldDB" id="A0A9W2ZJF8"/>
<gene>
    <name evidence="19" type="primary">LOC106060204</name>
</gene>
<dbReference type="GO" id="GO:0005615">
    <property type="term" value="C:extracellular space"/>
    <property type="evidence" value="ECO:0007669"/>
    <property type="project" value="TreeGrafter"/>
</dbReference>
<evidence type="ECO:0000256" key="13">
    <source>
        <dbReference type="SAM" id="MobiDB-lite"/>
    </source>
</evidence>
<dbReference type="Proteomes" id="UP001165740">
    <property type="component" value="Chromosome 2"/>
</dbReference>
<evidence type="ECO:0000256" key="9">
    <source>
        <dbReference type="ARBA" id="ARBA00023030"/>
    </source>
</evidence>
<dbReference type="InterPro" id="IPR013098">
    <property type="entry name" value="Ig_I-set"/>
</dbReference>
<feature type="compositionally biased region" description="Polar residues" evidence="13">
    <location>
        <begin position="379"/>
        <end position="388"/>
    </location>
</feature>
<dbReference type="SUPFAM" id="SSF48726">
    <property type="entry name" value="Immunoglobulin"/>
    <property type="match status" value="1"/>
</dbReference>